<keyword evidence="2" id="KW-1185">Reference proteome</keyword>
<accession>A0ABW5CHT7</accession>
<name>A0ABW5CHT7_9HYPH</name>
<comment type="caution">
    <text evidence="1">The sequence shown here is derived from an EMBL/GenBank/DDBJ whole genome shotgun (WGS) entry which is preliminary data.</text>
</comment>
<dbReference type="Proteomes" id="UP001597371">
    <property type="component" value="Unassembled WGS sequence"/>
</dbReference>
<evidence type="ECO:0000313" key="1">
    <source>
        <dbReference type="EMBL" id="MFD2236840.1"/>
    </source>
</evidence>
<proteinExistence type="predicted"/>
<gene>
    <name evidence="1" type="ORF">ACFSKQ_05100</name>
</gene>
<dbReference type="EMBL" id="JBHUIJ010000005">
    <property type="protein sequence ID" value="MFD2236840.1"/>
    <property type="molecule type" value="Genomic_DNA"/>
</dbReference>
<sequence>MLRVGLAADERGPSVCGCGRPGHAIEEIGVHRRPASADRPTRAFVSGVYRCGSGWLCPTCAPAVATLRQARVQRVVEATTDRGGTFVMGLVTVSHGPTDRLTDLKKLVTESFAAARRGAPWDRLRKRGGIAGVLVAPEVTHGESGWHFHVHFGMPCLADTVAARAAGEALIARFMRAVEKRGGKALRKGQGVEIAASPEAAGEYIAKGTSWELAAGASGHKSRTAGRTPWDIAEAAIANPDDRGSYGLWREFAAVMPGTRSCVVTPGLAAALGLEADEDDEAGGKFDLTDDVALVGTVPAPTWKVILRTGLAGTFLGRIEEAEAIDAPVFASLLATTSAEAEERAQRIADLAEARRVKAERARDAAAAREARARLDLAISRALDRLGDLTRGGADTRDRLARACDDVAAACPDLPRPTPADILSAAQARRPAHLAA</sequence>
<dbReference type="RefSeq" id="WP_209739740.1">
    <property type="nucleotide sequence ID" value="NZ_CP072611.1"/>
</dbReference>
<evidence type="ECO:0000313" key="2">
    <source>
        <dbReference type="Proteomes" id="UP001597371"/>
    </source>
</evidence>
<organism evidence="1 2">
    <name type="scientific">Aureimonas populi</name>
    <dbReference type="NCBI Taxonomy" id="1701758"/>
    <lineage>
        <taxon>Bacteria</taxon>
        <taxon>Pseudomonadati</taxon>
        <taxon>Pseudomonadota</taxon>
        <taxon>Alphaproteobacteria</taxon>
        <taxon>Hyphomicrobiales</taxon>
        <taxon>Aurantimonadaceae</taxon>
        <taxon>Aureimonas</taxon>
    </lineage>
</organism>
<reference evidence="2" key="1">
    <citation type="journal article" date="2019" name="Int. J. Syst. Evol. Microbiol.">
        <title>The Global Catalogue of Microorganisms (GCM) 10K type strain sequencing project: providing services to taxonomists for standard genome sequencing and annotation.</title>
        <authorList>
            <consortium name="The Broad Institute Genomics Platform"/>
            <consortium name="The Broad Institute Genome Sequencing Center for Infectious Disease"/>
            <person name="Wu L."/>
            <person name="Ma J."/>
        </authorList>
    </citation>
    <scope>NUCLEOTIDE SEQUENCE [LARGE SCALE GENOMIC DNA]</scope>
    <source>
        <strain evidence="2">ZS-35-S2</strain>
    </source>
</reference>
<evidence type="ECO:0008006" key="3">
    <source>
        <dbReference type="Google" id="ProtNLM"/>
    </source>
</evidence>
<protein>
    <recommendedName>
        <fullName evidence="3">Replication protein</fullName>
    </recommendedName>
</protein>